<organism evidence="2 3">
    <name type="scientific">Asparagus officinalis</name>
    <name type="common">Garden asparagus</name>
    <dbReference type="NCBI Taxonomy" id="4686"/>
    <lineage>
        <taxon>Eukaryota</taxon>
        <taxon>Viridiplantae</taxon>
        <taxon>Streptophyta</taxon>
        <taxon>Embryophyta</taxon>
        <taxon>Tracheophyta</taxon>
        <taxon>Spermatophyta</taxon>
        <taxon>Magnoliopsida</taxon>
        <taxon>Liliopsida</taxon>
        <taxon>Asparagales</taxon>
        <taxon>Asparagaceae</taxon>
        <taxon>Asparagoideae</taxon>
        <taxon>Asparagus</taxon>
    </lineage>
</organism>
<dbReference type="Gramene" id="ONK67557">
    <property type="protein sequence ID" value="ONK67557"/>
    <property type="gene ID" value="A4U43_C05F1280"/>
</dbReference>
<feature type="region of interest" description="Disordered" evidence="1">
    <location>
        <begin position="1"/>
        <end position="29"/>
    </location>
</feature>
<dbReference type="EMBL" id="CM007385">
    <property type="protein sequence ID" value="ONK67557.1"/>
    <property type="molecule type" value="Genomic_DNA"/>
</dbReference>
<sequence length="136" mass="14792">MSSTVVLTNGIPPPPPTPQASSSLPFPRPRYRQPLSAKLAISDSGDAFVLSVVLRASSPLHRPHRLFHSSASSLSRGLPSGDQRRPRRSTRQVAFSVGSGFVQWGPTAGALGDSERRRSRGDLTSGCRWGRWFARE</sequence>
<accession>A0A5P1ER09</accession>
<feature type="region of interest" description="Disordered" evidence="1">
    <location>
        <begin position="65"/>
        <end position="92"/>
    </location>
</feature>
<evidence type="ECO:0000256" key="1">
    <source>
        <dbReference type="SAM" id="MobiDB-lite"/>
    </source>
</evidence>
<keyword evidence="3" id="KW-1185">Reference proteome</keyword>
<evidence type="ECO:0000313" key="2">
    <source>
        <dbReference type="EMBL" id="ONK67557.1"/>
    </source>
</evidence>
<gene>
    <name evidence="2" type="ORF">A4U43_C05F1280</name>
</gene>
<dbReference type="Proteomes" id="UP000243459">
    <property type="component" value="Chromosome 5"/>
</dbReference>
<reference evidence="3" key="1">
    <citation type="journal article" date="2017" name="Nat. Commun.">
        <title>The asparagus genome sheds light on the origin and evolution of a young Y chromosome.</title>
        <authorList>
            <person name="Harkess A."/>
            <person name="Zhou J."/>
            <person name="Xu C."/>
            <person name="Bowers J.E."/>
            <person name="Van der Hulst R."/>
            <person name="Ayyampalayam S."/>
            <person name="Mercati F."/>
            <person name="Riccardi P."/>
            <person name="McKain M.R."/>
            <person name="Kakrana A."/>
            <person name="Tang H."/>
            <person name="Ray J."/>
            <person name="Groenendijk J."/>
            <person name="Arikit S."/>
            <person name="Mathioni S.M."/>
            <person name="Nakano M."/>
            <person name="Shan H."/>
            <person name="Telgmann-Rauber A."/>
            <person name="Kanno A."/>
            <person name="Yue Z."/>
            <person name="Chen H."/>
            <person name="Li W."/>
            <person name="Chen Y."/>
            <person name="Xu X."/>
            <person name="Zhang Y."/>
            <person name="Luo S."/>
            <person name="Chen H."/>
            <person name="Gao J."/>
            <person name="Mao Z."/>
            <person name="Pires J.C."/>
            <person name="Luo M."/>
            <person name="Kudrna D."/>
            <person name="Wing R.A."/>
            <person name="Meyers B.C."/>
            <person name="Yi K."/>
            <person name="Kong H."/>
            <person name="Lavrijsen P."/>
            <person name="Sunseri F."/>
            <person name="Falavigna A."/>
            <person name="Ye Y."/>
            <person name="Leebens-Mack J.H."/>
            <person name="Chen G."/>
        </authorList>
    </citation>
    <scope>NUCLEOTIDE SEQUENCE [LARGE SCALE GENOMIC DNA]</scope>
    <source>
        <strain evidence="3">cv. DH0086</strain>
    </source>
</reference>
<protein>
    <submittedName>
        <fullName evidence="2">Uncharacterized protein</fullName>
    </submittedName>
</protein>
<proteinExistence type="predicted"/>
<feature type="compositionally biased region" description="Low complexity" evidence="1">
    <location>
        <begin position="69"/>
        <end position="81"/>
    </location>
</feature>
<dbReference type="AlphaFoldDB" id="A0A5P1ER09"/>
<evidence type="ECO:0000313" key="3">
    <source>
        <dbReference type="Proteomes" id="UP000243459"/>
    </source>
</evidence>
<name>A0A5P1ER09_ASPOF</name>